<reference evidence="4 5" key="1">
    <citation type="submission" date="2013-04" db="EMBL/GenBank/DDBJ databases">
        <title>The Genome Sequence of Propionimicrobium lymphophilum ACS-093-V-SCH5.</title>
        <authorList>
            <consortium name="The Broad Institute Genomics Platform"/>
            <person name="Earl A."/>
            <person name="Ward D."/>
            <person name="Feldgarden M."/>
            <person name="Gevers D."/>
            <person name="Saerens B."/>
            <person name="Vaneechoutte M."/>
            <person name="Walker B."/>
            <person name="Young S."/>
            <person name="Zeng Q."/>
            <person name="Gargeya S."/>
            <person name="Fitzgerald M."/>
            <person name="Haas B."/>
            <person name="Abouelleil A."/>
            <person name="Allen A.W."/>
            <person name="Alvarado L."/>
            <person name="Arachchi H.M."/>
            <person name="Berlin A.M."/>
            <person name="Chapman S.B."/>
            <person name="Gainer-Dewar J."/>
            <person name="Goldberg J."/>
            <person name="Griggs A."/>
            <person name="Gujja S."/>
            <person name="Hansen M."/>
            <person name="Howarth C."/>
            <person name="Imamovic A."/>
            <person name="Ireland A."/>
            <person name="Larimer J."/>
            <person name="McCowan C."/>
            <person name="Murphy C."/>
            <person name="Pearson M."/>
            <person name="Poon T.W."/>
            <person name="Priest M."/>
            <person name="Roberts A."/>
            <person name="Saif S."/>
            <person name="Shea T."/>
            <person name="Sisk P."/>
            <person name="Sykes S."/>
            <person name="Wortman J."/>
            <person name="Nusbaum C."/>
            <person name="Birren B."/>
        </authorList>
    </citation>
    <scope>NUCLEOTIDE SEQUENCE [LARGE SCALE GENOMIC DNA]</scope>
    <source>
        <strain evidence="4 5">ACS-093-V-SCH5</strain>
    </source>
</reference>
<dbReference type="SUPFAM" id="SSF101473">
    <property type="entry name" value="DhaL-like"/>
    <property type="match status" value="1"/>
</dbReference>
<evidence type="ECO:0000313" key="4">
    <source>
        <dbReference type="EMBL" id="EPD33775.1"/>
    </source>
</evidence>
<dbReference type="NCBIfam" id="TIGR02365">
    <property type="entry name" value="dha_L_ycgS"/>
    <property type="match status" value="1"/>
</dbReference>
<dbReference type="PANTHER" id="PTHR28629:SF4">
    <property type="entry name" value="TRIOKINASE_FMN CYCLASE"/>
    <property type="match status" value="1"/>
</dbReference>
<dbReference type="RefSeq" id="WP_016455047.1">
    <property type="nucleotide sequence ID" value="NZ_KE150269.1"/>
</dbReference>
<dbReference type="Gene3D" id="1.25.40.340">
    <property type="match status" value="1"/>
</dbReference>
<dbReference type="GO" id="GO:0005829">
    <property type="term" value="C:cytosol"/>
    <property type="evidence" value="ECO:0007669"/>
    <property type="project" value="TreeGrafter"/>
</dbReference>
<dbReference type="GO" id="GO:0004371">
    <property type="term" value="F:glycerone kinase activity"/>
    <property type="evidence" value="ECO:0007669"/>
    <property type="project" value="InterPro"/>
</dbReference>
<evidence type="ECO:0000256" key="1">
    <source>
        <dbReference type="ARBA" id="ARBA00022679"/>
    </source>
</evidence>
<dbReference type="InterPro" id="IPR050861">
    <property type="entry name" value="Dihydroxyacetone_Kinase"/>
</dbReference>
<keyword evidence="5" id="KW-1185">Reference proteome</keyword>
<dbReference type="InterPro" id="IPR004007">
    <property type="entry name" value="DhaL_dom"/>
</dbReference>
<evidence type="ECO:0000259" key="3">
    <source>
        <dbReference type="PROSITE" id="PS51480"/>
    </source>
</evidence>
<dbReference type="STRING" id="883161.HMPREF9306_00186"/>
<dbReference type="GO" id="GO:0019563">
    <property type="term" value="P:glycerol catabolic process"/>
    <property type="evidence" value="ECO:0007669"/>
    <property type="project" value="TreeGrafter"/>
</dbReference>
<dbReference type="SMART" id="SM01120">
    <property type="entry name" value="Dak2"/>
    <property type="match status" value="1"/>
</dbReference>
<dbReference type="InterPro" id="IPR036117">
    <property type="entry name" value="DhaL_dom_sf"/>
</dbReference>
<proteinExistence type="predicted"/>
<comment type="caution">
    <text evidence="4">The sequence shown here is derived from an EMBL/GenBank/DDBJ whole genome shotgun (WGS) entry which is preliminary data.</text>
</comment>
<organism evidence="4 5">
    <name type="scientific">Propionimicrobium lymphophilum ACS-093-V-SCH5</name>
    <dbReference type="NCBI Taxonomy" id="883161"/>
    <lineage>
        <taxon>Bacteria</taxon>
        <taxon>Bacillati</taxon>
        <taxon>Actinomycetota</taxon>
        <taxon>Actinomycetes</taxon>
        <taxon>Propionibacteriales</taxon>
        <taxon>Propionibacteriaceae</taxon>
        <taxon>Propionimicrobium</taxon>
    </lineage>
</organism>
<sequence length="203" mass="20618">MAFSVENLVSAFKAFTEEIGKNREYLTDLDAKIGDGDHGSNMARGTKAALEKLEAAEPKTYAEFGKTVGMGLVSSVGGASGPLYGTFFLRFGAAGGDAEELDLAGFAKAFRAGVEGVVARGKAQAGDKTMLDALFPAADALDAGSDLGSALKKAQEAAEAGRDATEPMVAHKGRASYLGERSAGTIDPGSASATMLVSALASA</sequence>
<evidence type="ECO:0000256" key="2">
    <source>
        <dbReference type="ARBA" id="ARBA00022777"/>
    </source>
</evidence>
<dbReference type="InterPro" id="IPR012737">
    <property type="entry name" value="DhaK_L_YcgS"/>
</dbReference>
<accession>S2W6B3</accession>
<dbReference type="EMBL" id="AGZR01000003">
    <property type="protein sequence ID" value="EPD33775.1"/>
    <property type="molecule type" value="Genomic_DNA"/>
</dbReference>
<evidence type="ECO:0000313" key="5">
    <source>
        <dbReference type="Proteomes" id="UP000014417"/>
    </source>
</evidence>
<dbReference type="Proteomes" id="UP000014417">
    <property type="component" value="Unassembled WGS sequence"/>
</dbReference>
<gene>
    <name evidence="4" type="ORF">HMPREF9306_00186</name>
</gene>
<dbReference type="HOGENOM" id="CLU_066424_2_0_11"/>
<feature type="domain" description="DhaL" evidence="3">
    <location>
        <begin position="6"/>
        <end position="202"/>
    </location>
</feature>
<dbReference type="AlphaFoldDB" id="S2W6B3"/>
<dbReference type="PANTHER" id="PTHR28629">
    <property type="entry name" value="TRIOKINASE/FMN CYCLASE"/>
    <property type="match status" value="1"/>
</dbReference>
<name>S2W6B3_9ACTN</name>
<keyword evidence="2 4" id="KW-0418">Kinase</keyword>
<dbReference type="PROSITE" id="PS51480">
    <property type="entry name" value="DHAL"/>
    <property type="match status" value="1"/>
</dbReference>
<dbReference type="FunFam" id="1.25.40.340:FF:000002">
    <property type="entry name" value="Dihydroxyacetone kinase, L subunit"/>
    <property type="match status" value="1"/>
</dbReference>
<dbReference type="Pfam" id="PF02734">
    <property type="entry name" value="Dak2"/>
    <property type="match status" value="1"/>
</dbReference>
<dbReference type="PATRIC" id="fig|883161.3.peg.197"/>
<protein>
    <submittedName>
        <fullName evidence="4">Dihydroxyacetone kinase, L subunit</fullName>
    </submittedName>
</protein>
<keyword evidence="1" id="KW-0808">Transferase</keyword>
<dbReference type="OrthoDB" id="9800291at2"/>